<sequence>MRELSTQEMNVVAGGFSIGSCSFGGSYSHTENGKGGSTTSYSLHGGCGVNVPDSATSKGGKGSTGKSGSSKSSSSQRGGGKNR</sequence>
<gene>
    <name evidence="2" type="ORF">GK011_04155</name>
    <name evidence="3" type="ORF">GN242_08920</name>
</gene>
<evidence type="ECO:0000313" key="2">
    <source>
        <dbReference type="EMBL" id="MTD26137.1"/>
    </source>
</evidence>
<dbReference type="AlphaFoldDB" id="A0A6I6ELX9"/>
<evidence type="ECO:0000313" key="4">
    <source>
        <dbReference type="Proteomes" id="UP000424752"/>
    </source>
</evidence>
<dbReference type="Proteomes" id="UP000424752">
    <property type="component" value="Chromosome"/>
</dbReference>
<dbReference type="EMBL" id="CP046509">
    <property type="protein sequence ID" value="QGU87326.1"/>
    <property type="molecule type" value="Genomic_DNA"/>
</dbReference>
<feature type="region of interest" description="Disordered" evidence="1">
    <location>
        <begin position="27"/>
        <end position="83"/>
    </location>
</feature>
<feature type="compositionally biased region" description="Low complexity" evidence="1">
    <location>
        <begin position="66"/>
        <end position="76"/>
    </location>
</feature>
<accession>A0A6I6ELX9</accession>
<dbReference type="EMBL" id="WLZX01000001">
    <property type="protein sequence ID" value="MTD26137.1"/>
    <property type="molecule type" value="Genomic_DNA"/>
</dbReference>
<keyword evidence="5" id="KW-1185">Reference proteome</keyword>
<evidence type="ECO:0000313" key="3">
    <source>
        <dbReference type="EMBL" id="QGU87326.1"/>
    </source>
</evidence>
<organism evidence="3 4">
    <name type="scientific">Erwinia sorbitola</name>
    <dbReference type="NCBI Taxonomy" id="2681984"/>
    <lineage>
        <taxon>Bacteria</taxon>
        <taxon>Pseudomonadati</taxon>
        <taxon>Pseudomonadota</taxon>
        <taxon>Gammaproteobacteria</taxon>
        <taxon>Enterobacterales</taxon>
        <taxon>Erwiniaceae</taxon>
        <taxon>Erwinia</taxon>
    </lineage>
</organism>
<name>A0A6I6ELX9_9GAMM</name>
<proteinExistence type="predicted"/>
<reference evidence="3 4" key="2">
    <citation type="submission" date="2019-12" db="EMBL/GenBank/DDBJ databases">
        <title>Erwinia sp. nov., isolated from droppings of birds in the Qinghai-Tiebt plateau of China.</title>
        <authorList>
            <person name="Ge Y."/>
        </authorList>
    </citation>
    <scope>NUCLEOTIDE SEQUENCE [LARGE SCALE GENOMIC DNA]</scope>
    <source>
        <strain evidence="3 4">J780</strain>
    </source>
</reference>
<dbReference type="RefSeq" id="WP_154751415.1">
    <property type="nucleotide sequence ID" value="NZ_CP046509.1"/>
</dbReference>
<evidence type="ECO:0000256" key="1">
    <source>
        <dbReference type="SAM" id="MobiDB-lite"/>
    </source>
</evidence>
<accession>A0A6L6GL97</accession>
<evidence type="ECO:0000313" key="5">
    <source>
        <dbReference type="Proteomes" id="UP000480164"/>
    </source>
</evidence>
<protein>
    <submittedName>
        <fullName evidence="3">Uncharacterized protein</fullName>
    </submittedName>
</protein>
<dbReference type="KEGG" id="erwi:GN242_08920"/>
<dbReference type="Proteomes" id="UP000480164">
    <property type="component" value="Unassembled WGS sequence"/>
</dbReference>
<dbReference type="PROSITE" id="PS51257">
    <property type="entry name" value="PROKAR_LIPOPROTEIN"/>
    <property type="match status" value="1"/>
</dbReference>
<reference evidence="2 5" key="1">
    <citation type="submission" date="2019-11" db="EMBL/GenBank/DDBJ databases">
        <title>Erwinia sp. nov., isolated from feces of birds in Tibet plateau of China.</title>
        <authorList>
            <person name="Ge Y."/>
        </authorList>
    </citation>
    <scope>NUCLEOTIDE SEQUENCE [LARGE SCALE GENOMIC DNA]</scope>
    <source>
        <strain evidence="2 5">J316</strain>
    </source>
</reference>